<dbReference type="PROSITE" id="PS50994">
    <property type="entry name" value="INTEGRASE"/>
    <property type="match status" value="1"/>
</dbReference>
<name>A0ABN2I4Z7_9ACTN</name>
<dbReference type="EMBL" id="BAAAMU010000262">
    <property type="protein sequence ID" value="GAA1698720.1"/>
    <property type="molecule type" value="Genomic_DNA"/>
</dbReference>
<protein>
    <recommendedName>
        <fullName evidence="1">Integrase catalytic domain-containing protein</fullName>
    </recommendedName>
</protein>
<sequence length="365" mass="40534">MGLTAGVVPPRVDASVKAGLLELVGFAARQGGWSTRRAAATLGLDHVRVLRWQARAVLGRLDDAKPGPEVALHALLPWEREAIVKIAEEWLEIDRSHRKLAHRGSRPEAFYASESTVLRVLQAAGITVVERPRRERRPRRELPGWAELVPGVITIYDFTHFRGLPRWCVIAVMDVVSRYWLSTVVSPEETSIQVEVAYTQALRGLGKAHLLDDEAFLAELRGGQVPDHDAFPVLLALSDNGPQMTSSATRVFMAGARIAQHFGRPGTPNDQAWIESLFGHVKDEHPHLDKITDPGELEAELGAIRTFYNEVRLHEGIGYVTPDDEHRGRGEAIRAARHAGLRTAHEARVATRRCYVKIPHNPSRG</sequence>
<dbReference type="InterPro" id="IPR036397">
    <property type="entry name" value="RNaseH_sf"/>
</dbReference>
<proteinExistence type="predicted"/>
<evidence type="ECO:0000313" key="3">
    <source>
        <dbReference type="Proteomes" id="UP001500064"/>
    </source>
</evidence>
<evidence type="ECO:0000259" key="1">
    <source>
        <dbReference type="PROSITE" id="PS50994"/>
    </source>
</evidence>
<gene>
    <name evidence="2" type="ORF">GCM10009733_111540</name>
</gene>
<dbReference type="SUPFAM" id="SSF53098">
    <property type="entry name" value="Ribonuclease H-like"/>
    <property type="match status" value="1"/>
</dbReference>
<dbReference type="Pfam" id="PF13683">
    <property type="entry name" value="rve_3"/>
    <property type="match status" value="1"/>
</dbReference>
<dbReference type="Proteomes" id="UP001500064">
    <property type="component" value="Unassembled WGS sequence"/>
</dbReference>
<dbReference type="Gene3D" id="3.30.420.10">
    <property type="entry name" value="Ribonuclease H-like superfamily/Ribonuclease H"/>
    <property type="match status" value="1"/>
</dbReference>
<organism evidence="2 3">
    <name type="scientific">Nonomuraea maheshkhaliensis</name>
    <dbReference type="NCBI Taxonomy" id="419590"/>
    <lineage>
        <taxon>Bacteria</taxon>
        <taxon>Bacillati</taxon>
        <taxon>Actinomycetota</taxon>
        <taxon>Actinomycetes</taxon>
        <taxon>Streptosporangiales</taxon>
        <taxon>Streptosporangiaceae</taxon>
        <taxon>Nonomuraea</taxon>
    </lineage>
</organism>
<comment type="caution">
    <text evidence="2">The sequence shown here is derived from an EMBL/GenBank/DDBJ whole genome shotgun (WGS) entry which is preliminary data.</text>
</comment>
<evidence type="ECO:0000313" key="2">
    <source>
        <dbReference type="EMBL" id="GAA1698720.1"/>
    </source>
</evidence>
<accession>A0ABN2I4Z7</accession>
<reference evidence="2 3" key="1">
    <citation type="journal article" date="2019" name="Int. J. Syst. Evol. Microbiol.">
        <title>The Global Catalogue of Microorganisms (GCM) 10K type strain sequencing project: providing services to taxonomists for standard genome sequencing and annotation.</title>
        <authorList>
            <consortium name="The Broad Institute Genomics Platform"/>
            <consortium name="The Broad Institute Genome Sequencing Center for Infectious Disease"/>
            <person name="Wu L."/>
            <person name="Ma J."/>
        </authorList>
    </citation>
    <scope>NUCLEOTIDE SEQUENCE [LARGE SCALE GENOMIC DNA]</scope>
    <source>
        <strain evidence="2 3">JCM 13929</strain>
    </source>
</reference>
<dbReference type="PANTHER" id="PTHR46889:SF4">
    <property type="entry name" value="TRANSPOSASE INSO FOR INSERTION SEQUENCE ELEMENT IS911B-RELATED"/>
    <property type="match status" value="1"/>
</dbReference>
<dbReference type="RefSeq" id="WP_346115509.1">
    <property type="nucleotide sequence ID" value="NZ_BAAAMU010000262.1"/>
</dbReference>
<dbReference type="InterPro" id="IPR001584">
    <property type="entry name" value="Integrase_cat-core"/>
</dbReference>
<keyword evidence="3" id="KW-1185">Reference proteome</keyword>
<feature type="domain" description="Integrase catalytic" evidence="1">
    <location>
        <begin position="146"/>
        <end position="330"/>
    </location>
</feature>
<dbReference type="InterPro" id="IPR050900">
    <property type="entry name" value="Transposase_IS3/IS150/IS904"/>
</dbReference>
<dbReference type="PANTHER" id="PTHR46889">
    <property type="entry name" value="TRANSPOSASE INSF FOR INSERTION SEQUENCE IS3B-RELATED"/>
    <property type="match status" value="1"/>
</dbReference>
<dbReference type="InterPro" id="IPR012337">
    <property type="entry name" value="RNaseH-like_sf"/>
</dbReference>